<dbReference type="Pfam" id="PF09339">
    <property type="entry name" value="HTH_IclR"/>
    <property type="match status" value="1"/>
</dbReference>
<dbReference type="InterPro" id="IPR036390">
    <property type="entry name" value="WH_DNA-bd_sf"/>
</dbReference>
<proteinExistence type="predicted"/>
<dbReference type="Proteomes" id="UP000318405">
    <property type="component" value="Unassembled WGS sequence"/>
</dbReference>
<dbReference type="SUPFAM" id="SSF55781">
    <property type="entry name" value="GAF domain-like"/>
    <property type="match status" value="1"/>
</dbReference>
<dbReference type="Gene3D" id="3.30.450.40">
    <property type="match status" value="1"/>
</dbReference>
<gene>
    <name evidence="6" type="ORF">FOZ76_26910</name>
</gene>
<dbReference type="GO" id="GO:0003700">
    <property type="term" value="F:DNA-binding transcription factor activity"/>
    <property type="evidence" value="ECO:0007669"/>
    <property type="project" value="TreeGrafter"/>
</dbReference>
<dbReference type="AlphaFoldDB" id="A0A556A6K4"/>
<dbReference type="InterPro" id="IPR036388">
    <property type="entry name" value="WH-like_DNA-bd_sf"/>
</dbReference>
<reference evidence="6 7" key="1">
    <citation type="submission" date="2019-07" db="EMBL/GenBank/DDBJ databases">
        <title>Qingshengfaniella alkalisoli gen. nov., sp. nov., isolated from saline soil.</title>
        <authorList>
            <person name="Xu L."/>
            <person name="Huang X.-X."/>
            <person name="Sun J.-Q."/>
        </authorList>
    </citation>
    <scope>NUCLEOTIDE SEQUENCE [LARGE SCALE GENOMIC DNA]</scope>
    <source>
        <strain evidence="6 7">DSM 27279</strain>
    </source>
</reference>
<evidence type="ECO:0000259" key="4">
    <source>
        <dbReference type="PROSITE" id="PS51077"/>
    </source>
</evidence>
<dbReference type="InterPro" id="IPR050707">
    <property type="entry name" value="HTH_MetabolicPath_Reg"/>
</dbReference>
<dbReference type="PANTHER" id="PTHR30136">
    <property type="entry name" value="HELIX-TURN-HELIX TRANSCRIPTIONAL REGULATOR, ICLR FAMILY"/>
    <property type="match status" value="1"/>
</dbReference>
<accession>A0A556A6K4</accession>
<evidence type="ECO:0000259" key="5">
    <source>
        <dbReference type="PROSITE" id="PS51078"/>
    </source>
</evidence>
<protein>
    <submittedName>
        <fullName evidence="6">IclR family transcriptional regulator</fullName>
    </submittedName>
</protein>
<dbReference type="GO" id="GO:0003677">
    <property type="term" value="F:DNA binding"/>
    <property type="evidence" value="ECO:0007669"/>
    <property type="project" value="UniProtKB-KW"/>
</dbReference>
<dbReference type="PROSITE" id="PS51078">
    <property type="entry name" value="ICLR_ED"/>
    <property type="match status" value="1"/>
</dbReference>
<dbReference type="RefSeq" id="WP_143951379.1">
    <property type="nucleotide sequence ID" value="NZ_BAABMB010000002.1"/>
</dbReference>
<dbReference type="InterPro" id="IPR014757">
    <property type="entry name" value="Tscrpt_reg_IclR_C"/>
</dbReference>
<keyword evidence="7" id="KW-1185">Reference proteome</keyword>
<dbReference type="GO" id="GO:0045892">
    <property type="term" value="P:negative regulation of DNA-templated transcription"/>
    <property type="evidence" value="ECO:0007669"/>
    <property type="project" value="TreeGrafter"/>
</dbReference>
<keyword evidence="3" id="KW-0804">Transcription</keyword>
<evidence type="ECO:0000256" key="2">
    <source>
        <dbReference type="ARBA" id="ARBA00023125"/>
    </source>
</evidence>
<dbReference type="OrthoDB" id="5401369at2"/>
<dbReference type="PROSITE" id="PS51077">
    <property type="entry name" value="HTH_ICLR"/>
    <property type="match status" value="1"/>
</dbReference>
<evidence type="ECO:0000313" key="6">
    <source>
        <dbReference type="EMBL" id="TSH88508.1"/>
    </source>
</evidence>
<dbReference type="EMBL" id="VLTJ01000044">
    <property type="protein sequence ID" value="TSH88508.1"/>
    <property type="molecule type" value="Genomic_DNA"/>
</dbReference>
<organism evidence="6 7">
    <name type="scientific">Verticiella sediminum</name>
    <dbReference type="NCBI Taxonomy" id="1247510"/>
    <lineage>
        <taxon>Bacteria</taxon>
        <taxon>Pseudomonadati</taxon>
        <taxon>Pseudomonadota</taxon>
        <taxon>Betaproteobacteria</taxon>
        <taxon>Burkholderiales</taxon>
        <taxon>Alcaligenaceae</taxon>
        <taxon>Verticiella</taxon>
    </lineage>
</organism>
<name>A0A556A6K4_9BURK</name>
<comment type="caution">
    <text evidence="6">The sequence shown here is derived from an EMBL/GenBank/DDBJ whole genome shotgun (WGS) entry which is preliminary data.</text>
</comment>
<dbReference type="SMART" id="SM00346">
    <property type="entry name" value="HTH_ICLR"/>
    <property type="match status" value="1"/>
</dbReference>
<evidence type="ECO:0000313" key="7">
    <source>
        <dbReference type="Proteomes" id="UP000318405"/>
    </source>
</evidence>
<evidence type="ECO:0000256" key="3">
    <source>
        <dbReference type="ARBA" id="ARBA00023163"/>
    </source>
</evidence>
<feature type="domain" description="IclR-ED" evidence="5">
    <location>
        <begin position="71"/>
        <end position="255"/>
    </location>
</feature>
<dbReference type="Gene3D" id="1.10.10.10">
    <property type="entry name" value="Winged helix-like DNA-binding domain superfamily/Winged helix DNA-binding domain"/>
    <property type="match status" value="1"/>
</dbReference>
<dbReference type="InterPro" id="IPR029016">
    <property type="entry name" value="GAF-like_dom_sf"/>
</dbReference>
<dbReference type="SUPFAM" id="SSF46785">
    <property type="entry name" value="Winged helix' DNA-binding domain"/>
    <property type="match status" value="1"/>
</dbReference>
<dbReference type="PANTHER" id="PTHR30136:SF24">
    <property type="entry name" value="HTH-TYPE TRANSCRIPTIONAL REPRESSOR ALLR"/>
    <property type="match status" value="1"/>
</dbReference>
<keyword evidence="2" id="KW-0238">DNA-binding</keyword>
<dbReference type="InterPro" id="IPR005471">
    <property type="entry name" value="Tscrpt_reg_IclR_N"/>
</dbReference>
<dbReference type="Pfam" id="PF01614">
    <property type="entry name" value="IclR_C"/>
    <property type="match status" value="1"/>
</dbReference>
<evidence type="ECO:0000256" key="1">
    <source>
        <dbReference type="ARBA" id="ARBA00023015"/>
    </source>
</evidence>
<feature type="domain" description="HTH iclR-type" evidence="4">
    <location>
        <begin position="9"/>
        <end position="70"/>
    </location>
</feature>
<sequence length="256" mass="28052">MSPSTGLFIQSVEKALSVLEAFRTMPTMNLQEMSQACDISTSSAQRIAHTLASLGYLRKHPQSRRYSTGPAALKLGLPYLANEPLLHQAHSVLHRLHQECGETVNFSIPDGDDMVFVMRLHSHKHIPVYMPIGMRIPALSSSSGRAWLAGLPPAQAERRIDAMQVAQHTPNTTRDKKVLGALVEEARRDGYAYADEEFFKTDLNVAAAVFDQTGEPVAAVNISVPSPRWTLADARRELAPLAIRAARAISRAAPLP</sequence>
<keyword evidence="1" id="KW-0805">Transcription regulation</keyword>